<protein>
    <submittedName>
        <fullName evidence="1">Coenzyme F390 synthetase</fullName>
    </submittedName>
</protein>
<gene>
    <name evidence="1" type="ORF">CCAX7_38330</name>
</gene>
<dbReference type="EMBL" id="AP025739">
    <property type="protein sequence ID" value="BDI31782.1"/>
    <property type="molecule type" value="Genomic_DNA"/>
</dbReference>
<name>A0A402D6S9_9BACT</name>
<dbReference type="InterPro" id="IPR007534">
    <property type="entry name" value="LuxE"/>
</dbReference>
<evidence type="ECO:0000313" key="1">
    <source>
        <dbReference type="EMBL" id="BDI31782.1"/>
    </source>
</evidence>
<accession>A0A402D6S9</accession>
<dbReference type="InterPro" id="IPR042099">
    <property type="entry name" value="ANL_N_sf"/>
</dbReference>
<proteinExistence type="predicted"/>
<dbReference type="GO" id="GO:0047474">
    <property type="term" value="F:long-chain fatty acid--protein ligase activity"/>
    <property type="evidence" value="ECO:0007669"/>
    <property type="project" value="InterPro"/>
</dbReference>
<sequence length="346" mass="37982">MHGQYNTRMDTLARNIAAFIAEDPSGSTEDPFNTLALELFARQYERNEVYRRLCESLDVTPGSIDHWRMIPATPSQAFKLFTLSCAPPEEVVSVFHSSGTTLREAGKHSMDADALALYEASLAHGFARGIPSANGLPIWAMMPAPDAAPHSSLSHMLGALRAERFYWDRDSELSSDLARVERPIVLFGTAFAFVGLFDASTDAWSLPPGSVVIETGGFKGRTREVAREELYGMFRDRLGVPIESCYSEYGMSEMASQFYSRGLDPVKRGPHWVRTAAIDPVTGAEAQAGQPGLLTHFDLANFNSVMAVQTEDMGILGADGFTLRGRASDTELRGCSLTVEELWARQ</sequence>
<dbReference type="Proteomes" id="UP000287394">
    <property type="component" value="Chromosome"/>
</dbReference>
<evidence type="ECO:0000313" key="2">
    <source>
        <dbReference type="Proteomes" id="UP000287394"/>
    </source>
</evidence>
<organism evidence="1 2">
    <name type="scientific">Capsulimonas corticalis</name>
    <dbReference type="NCBI Taxonomy" id="2219043"/>
    <lineage>
        <taxon>Bacteria</taxon>
        <taxon>Bacillati</taxon>
        <taxon>Armatimonadota</taxon>
        <taxon>Armatimonadia</taxon>
        <taxon>Capsulimonadales</taxon>
        <taxon>Capsulimonadaceae</taxon>
        <taxon>Capsulimonas</taxon>
    </lineage>
</organism>
<dbReference type="KEGG" id="ccot:CCAX7_38330"/>
<dbReference type="AlphaFoldDB" id="A0A402D6S9"/>
<dbReference type="GO" id="GO:0008218">
    <property type="term" value="P:bioluminescence"/>
    <property type="evidence" value="ECO:0007669"/>
    <property type="project" value="InterPro"/>
</dbReference>
<dbReference type="Pfam" id="PF04443">
    <property type="entry name" value="LuxE"/>
    <property type="match status" value="1"/>
</dbReference>
<dbReference type="Gene3D" id="3.40.50.12780">
    <property type="entry name" value="N-terminal domain of ligase-like"/>
    <property type="match status" value="1"/>
</dbReference>
<keyword evidence="2" id="KW-1185">Reference proteome</keyword>
<reference evidence="1 2" key="1">
    <citation type="journal article" date="2019" name="Int. J. Syst. Evol. Microbiol.">
        <title>Capsulimonas corticalis gen. nov., sp. nov., an aerobic capsulated bacterium, of a novel bacterial order, Capsulimonadales ord. nov., of the class Armatimonadia of the phylum Armatimonadetes.</title>
        <authorList>
            <person name="Li J."/>
            <person name="Kudo C."/>
            <person name="Tonouchi A."/>
        </authorList>
    </citation>
    <scope>NUCLEOTIDE SEQUENCE [LARGE SCALE GENOMIC DNA]</scope>
    <source>
        <strain evidence="1 2">AX-7</strain>
    </source>
</reference>